<evidence type="ECO:0000256" key="1">
    <source>
        <dbReference type="SAM" id="MobiDB-lite"/>
    </source>
</evidence>
<gene>
    <name evidence="2" type="ORF">D187_000893</name>
</gene>
<feature type="compositionally biased region" description="Pro residues" evidence="1">
    <location>
        <begin position="18"/>
        <end position="28"/>
    </location>
</feature>
<proteinExistence type="predicted"/>
<organism evidence="2 3">
    <name type="scientific">Cystobacter fuscus (strain ATCC 25194 / DSM 2262 / NBRC 100088 / M29)</name>
    <dbReference type="NCBI Taxonomy" id="1242864"/>
    <lineage>
        <taxon>Bacteria</taxon>
        <taxon>Pseudomonadati</taxon>
        <taxon>Myxococcota</taxon>
        <taxon>Myxococcia</taxon>
        <taxon>Myxococcales</taxon>
        <taxon>Cystobacterineae</taxon>
        <taxon>Archangiaceae</taxon>
        <taxon>Cystobacter</taxon>
    </lineage>
</organism>
<evidence type="ECO:0000313" key="2">
    <source>
        <dbReference type="EMBL" id="EPX61110.1"/>
    </source>
</evidence>
<feature type="region of interest" description="Disordered" evidence="1">
    <location>
        <begin position="1"/>
        <end position="118"/>
    </location>
</feature>
<evidence type="ECO:0000313" key="3">
    <source>
        <dbReference type="Proteomes" id="UP000011682"/>
    </source>
</evidence>
<name>S9P9S9_CYSF2</name>
<dbReference type="Proteomes" id="UP000011682">
    <property type="component" value="Unassembled WGS sequence"/>
</dbReference>
<keyword evidence="3" id="KW-1185">Reference proteome</keyword>
<comment type="caution">
    <text evidence="2">The sequence shown here is derived from an EMBL/GenBank/DDBJ whole genome shotgun (WGS) entry which is preliminary data.</text>
</comment>
<dbReference type="EMBL" id="ANAH02000010">
    <property type="protein sequence ID" value="EPX61110.1"/>
    <property type="molecule type" value="Genomic_DNA"/>
</dbReference>
<feature type="compositionally biased region" description="Low complexity" evidence="1">
    <location>
        <begin position="59"/>
        <end position="70"/>
    </location>
</feature>
<reference evidence="2" key="1">
    <citation type="submission" date="2013-05" db="EMBL/GenBank/DDBJ databases">
        <title>Genome assembly of Cystobacter fuscus DSM 2262.</title>
        <authorList>
            <person name="Sharma G."/>
            <person name="Khatri I."/>
            <person name="Kaur C."/>
            <person name="Mayilraj S."/>
            <person name="Subramanian S."/>
        </authorList>
    </citation>
    <scope>NUCLEOTIDE SEQUENCE [LARGE SCALE GENOMIC DNA]</scope>
    <source>
        <strain evidence="2">DSM 2262</strain>
    </source>
</reference>
<protein>
    <submittedName>
        <fullName evidence="2">Uncharacterized protein</fullName>
    </submittedName>
</protein>
<dbReference type="AlphaFoldDB" id="S9P9S9"/>
<sequence length="118" mass="12078">MLGRRHGPLHEPRQHPSPTRPRAPPPLPEGQGAEHPAEHLGITGTDSTHGGLLRPPPNLGAALPGATLASPPLPKGPGGRAGLHCARGCLASPHEPAQETSQADRAGGSRNPPLECRG</sequence>
<accession>S9P9S9</accession>